<dbReference type="AlphaFoldDB" id="A0A9Y2JK23"/>
<dbReference type="Proteomes" id="UP001239397">
    <property type="component" value="Chromosome"/>
</dbReference>
<proteinExistence type="predicted"/>
<gene>
    <name evidence="1" type="ORF">QRX60_39395</name>
</gene>
<protein>
    <submittedName>
        <fullName evidence="1">Uncharacterized protein</fullName>
    </submittedName>
</protein>
<reference evidence="1 2" key="1">
    <citation type="submission" date="2023-06" db="EMBL/GenBank/DDBJ databases">
        <authorList>
            <person name="Oyuntsetseg B."/>
            <person name="Kim S.B."/>
        </authorList>
    </citation>
    <scope>NUCLEOTIDE SEQUENCE [LARGE SCALE GENOMIC DNA]</scope>
    <source>
        <strain evidence="1 2">4-36</strain>
    </source>
</reference>
<evidence type="ECO:0000313" key="2">
    <source>
        <dbReference type="Proteomes" id="UP001239397"/>
    </source>
</evidence>
<dbReference type="KEGG" id="amog:QRX60_39395"/>
<evidence type="ECO:0000313" key="1">
    <source>
        <dbReference type="EMBL" id="WIY00071.1"/>
    </source>
</evidence>
<keyword evidence="2" id="KW-1185">Reference proteome</keyword>
<accession>A0A9Y2JK23</accession>
<name>A0A9Y2JK23_9PSEU</name>
<organism evidence="1 2">
    <name type="scientific">Amycolatopsis mongoliensis</name>
    <dbReference type="NCBI Taxonomy" id="715475"/>
    <lineage>
        <taxon>Bacteria</taxon>
        <taxon>Bacillati</taxon>
        <taxon>Actinomycetota</taxon>
        <taxon>Actinomycetes</taxon>
        <taxon>Pseudonocardiales</taxon>
        <taxon>Pseudonocardiaceae</taxon>
        <taxon>Amycolatopsis</taxon>
    </lineage>
</organism>
<dbReference type="RefSeq" id="WP_285996543.1">
    <property type="nucleotide sequence ID" value="NZ_CP127295.1"/>
</dbReference>
<dbReference type="EMBL" id="CP127295">
    <property type="protein sequence ID" value="WIY00071.1"/>
    <property type="molecule type" value="Genomic_DNA"/>
</dbReference>
<sequence>MAGRPVSRPVKVGVVIRMLAARLERERAAAMTEPTDDLGWQAGFCEGLKHAQHVIRNGD</sequence>